<keyword evidence="2" id="KW-0677">Repeat</keyword>
<proteinExistence type="inferred from homology"/>
<dbReference type="Pfam" id="PF13041">
    <property type="entry name" value="PPR_2"/>
    <property type="match status" value="2"/>
</dbReference>
<feature type="repeat" description="PPR" evidence="4">
    <location>
        <begin position="284"/>
        <end position="318"/>
    </location>
</feature>
<comment type="similarity">
    <text evidence="1">Belongs to the PPR family. P subfamily.</text>
</comment>
<organism evidence="5 6">
    <name type="scientific">Ananas comosus</name>
    <name type="common">Pineapple</name>
    <name type="synonym">Ananas ananas</name>
    <dbReference type="NCBI Taxonomy" id="4615"/>
    <lineage>
        <taxon>Eukaryota</taxon>
        <taxon>Viridiplantae</taxon>
        <taxon>Streptophyta</taxon>
        <taxon>Embryophyta</taxon>
        <taxon>Tracheophyta</taxon>
        <taxon>Spermatophyta</taxon>
        <taxon>Magnoliopsida</taxon>
        <taxon>Liliopsida</taxon>
        <taxon>Poales</taxon>
        <taxon>Bromeliaceae</taxon>
        <taxon>Bromelioideae</taxon>
        <taxon>Ananas</taxon>
    </lineage>
</organism>
<evidence type="ECO:0000256" key="4">
    <source>
        <dbReference type="PROSITE-ProRule" id="PRU00708"/>
    </source>
</evidence>
<dbReference type="Proteomes" id="UP000092600">
    <property type="component" value="Unassembled WGS sequence"/>
</dbReference>
<dbReference type="InterPro" id="IPR002885">
    <property type="entry name" value="PPR_rpt"/>
</dbReference>
<evidence type="ECO:0000313" key="6">
    <source>
        <dbReference type="Proteomes" id="UP000092600"/>
    </source>
</evidence>
<accession>A0A199VEA0</accession>
<evidence type="ECO:0000256" key="1">
    <source>
        <dbReference type="ARBA" id="ARBA00007626"/>
    </source>
</evidence>
<evidence type="ECO:0000256" key="3">
    <source>
        <dbReference type="ARBA" id="ARBA00022946"/>
    </source>
</evidence>
<dbReference type="Gene3D" id="1.25.40.10">
    <property type="entry name" value="Tetratricopeptide repeat domain"/>
    <property type="match status" value="2"/>
</dbReference>
<dbReference type="GO" id="GO:0031930">
    <property type="term" value="P:mitochondria-nucleus signaling pathway"/>
    <property type="evidence" value="ECO:0007669"/>
    <property type="project" value="TreeGrafter"/>
</dbReference>
<sequence>MALAASASSRGHRLLLPLLRCHLSTTAAAVPRLPVDPALLRRLARARRFSDIEALLEPLKSSAAPSLSPSPEPLLAGVIAAYSAAGMLDHARRTLAELPSLGSPRTAISLNALLHPLNRSPRLSPRVPSLLAELSSAHSLSPDQASYGILVKSLCLSPGGAASALPVLAQMAERGVPASAVIYTTILDSFYKERRPADAERVWNEMLAKGLAPDLPAYNVRAMHRALHGNPEQVLALLKEMQSLGLNPDTITYNYLIASYCAHGRFGEAMRVYKGLEEKGCAPNHATYKNLLASLCKNEEFELGLEVFDDGVKRGKVPDLGTVRILVEGLMRAGKVRAAKRAVTGLRKKFPEDFTGEWKSLEKVVGLSKDGGGGSDPAAGTAAAAAA</sequence>
<dbReference type="AlphaFoldDB" id="A0A199VEA0"/>
<reference evidence="5 6" key="1">
    <citation type="journal article" date="2016" name="DNA Res.">
        <title>The draft genome of MD-2 pineapple using hybrid error correction of long reads.</title>
        <authorList>
            <person name="Redwan R.M."/>
            <person name="Saidin A."/>
            <person name="Kumar S.V."/>
        </authorList>
    </citation>
    <scope>NUCLEOTIDE SEQUENCE [LARGE SCALE GENOMIC DNA]</scope>
    <source>
        <strain evidence="6">cv. MD2</strain>
        <tissue evidence="5">Leaf</tissue>
    </source>
</reference>
<protein>
    <submittedName>
        <fullName evidence="5">Pentatricopeptide repeat-containing protein, mitochondrial</fullName>
    </submittedName>
</protein>
<feature type="repeat" description="PPR" evidence="4">
    <location>
        <begin position="249"/>
        <end position="283"/>
    </location>
</feature>
<keyword evidence="3" id="KW-0809">Transit peptide</keyword>
<dbReference type="SUPFAM" id="SSF48452">
    <property type="entry name" value="TPR-like"/>
    <property type="match status" value="1"/>
</dbReference>
<dbReference type="Pfam" id="PF01535">
    <property type="entry name" value="PPR"/>
    <property type="match status" value="1"/>
</dbReference>
<dbReference type="PANTHER" id="PTHR47936:SF1">
    <property type="entry name" value="PENTATRICOPEPTIDE REPEAT-CONTAINING PROTEIN GUN1, CHLOROPLASTIC"/>
    <property type="match status" value="1"/>
</dbReference>
<dbReference type="PANTHER" id="PTHR47936">
    <property type="entry name" value="PPR_LONG DOMAIN-CONTAINING PROTEIN"/>
    <property type="match status" value="1"/>
</dbReference>
<dbReference type="GO" id="GO:0009507">
    <property type="term" value="C:chloroplast"/>
    <property type="evidence" value="ECO:0007669"/>
    <property type="project" value="TreeGrafter"/>
</dbReference>
<dbReference type="GO" id="GO:0010019">
    <property type="term" value="P:chloroplast-nucleus signaling pathway"/>
    <property type="evidence" value="ECO:0007669"/>
    <property type="project" value="TreeGrafter"/>
</dbReference>
<feature type="repeat" description="PPR" evidence="4">
    <location>
        <begin position="179"/>
        <end position="213"/>
    </location>
</feature>
<dbReference type="NCBIfam" id="TIGR00756">
    <property type="entry name" value="PPR"/>
    <property type="match status" value="3"/>
</dbReference>
<dbReference type="PROSITE" id="PS51375">
    <property type="entry name" value="PPR"/>
    <property type="match status" value="3"/>
</dbReference>
<dbReference type="InterPro" id="IPR011990">
    <property type="entry name" value="TPR-like_helical_dom_sf"/>
</dbReference>
<name>A0A199VEA0_ANACO</name>
<evidence type="ECO:0000256" key="2">
    <source>
        <dbReference type="ARBA" id="ARBA00022737"/>
    </source>
</evidence>
<dbReference type="EMBL" id="LSRQ01002176">
    <property type="protein sequence ID" value="OAY75201.1"/>
    <property type="molecule type" value="Genomic_DNA"/>
</dbReference>
<gene>
    <name evidence="5" type="ORF">ACMD2_06399</name>
</gene>
<evidence type="ECO:0000313" key="5">
    <source>
        <dbReference type="EMBL" id="OAY75201.1"/>
    </source>
</evidence>
<comment type="caution">
    <text evidence="5">The sequence shown here is derived from an EMBL/GenBank/DDBJ whole genome shotgun (WGS) entry which is preliminary data.</text>
</comment>